<keyword evidence="1" id="KW-0812">Transmembrane</keyword>
<dbReference type="PANTHER" id="PTHR40057">
    <property type="entry name" value="SLR1162 PROTEIN"/>
    <property type="match status" value="1"/>
</dbReference>
<comment type="caution">
    <text evidence="2">The sequence shown here is derived from an EMBL/GenBank/DDBJ whole genome shotgun (WGS) entry which is preliminary data.</text>
</comment>
<organism evidence="2 3">
    <name type="scientific">Pseudomonas oryzihabitans</name>
    <dbReference type="NCBI Taxonomy" id="47885"/>
    <lineage>
        <taxon>Bacteria</taxon>
        <taxon>Pseudomonadati</taxon>
        <taxon>Pseudomonadota</taxon>
        <taxon>Gammaproteobacteria</taxon>
        <taxon>Pseudomonadales</taxon>
        <taxon>Pseudomonadaceae</taxon>
        <taxon>Pseudomonas</taxon>
    </lineage>
</organism>
<evidence type="ECO:0000256" key="1">
    <source>
        <dbReference type="SAM" id="Phobius"/>
    </source>
</evidence>
<dbReference type="InterPro" id="IPR038762">
    <property type="entry name" value="ABM_predict"/>
</dbReference>
<dbReference type="Proteomes" id="UP000078356">
    <property type="component" value="Unassembled WGS sequence"/>
</dbReference>
<keyword evidence="1" id="KW-1133">Transmembrane helix</keyword>
<reference evidence="2 3" key="1">
    <citation type="submission" date="2016-04" db="EMBL/GenBank/DDBJ databases">
        <title>Draft Genome Sequences of Staphylococcus capitis Strain H36, S. capitis Strain H65, S. cohnii Strain H62, S. hominis Strain H69, Mycobacterium iranicum Strain H39, Plantibacter sp. Strain H53, Pseudomonas oryzihabitans Strain H72, and Microbacterium sp. Strain H83, isolated from residential settings.</title>
        <authorList>
            <person name="Lymperopoulou D."/>
            <person name="Adams R.I."/>
            <person name="Lindow S."/>
            <person name="Coil D.A."/>
            <person name="Jospin G."/>
            <person name="Eisen J.A."/>
        </authorList>
    </citation>
    <scope>NUCLEOTIDE SEQUENCE [LARGE SCALE GENOMIC DNA]</scope>
    <source>
        <strain evidence="2 3">H72</strain>
    </source>
</reference>
<keyword evidence="2" id="KW-0503">Monooxygenase</keyword>
<keyword evidence="2" id="KW-0560">Oxidoreductase</keyword>
<accession>A0A178L994</accession>
<dbReference type="Gene3D" id="3.30.70.100">
    <property type="match status" value="1"/>
</dbReference>
<dbReference type="RefSeq" id="WP_017641390.1">
    <property type="nucleotide sequence ID" value="NZ_LWCR01000045.1"/>
</dbReference>
<proteinExistence type="predicted"/>
<evidence type="ECO:0000313" key="3">
    <source>
        <dbReference type="Proteomes" id="UP000078356"/>
    </source>
</evidence>
<protein>
    <submittedName>
        <fullName evidence="2">Antibiotic biosynthesis monooxygenase</fullName>
    </submittedName>
</protein>
<dbReference type="OrthoDB" id="1494254at2"/>
<sequence length="187" mass="21327">MNPSSTTATLVVRHQVHPQHEQRYEAWLHQTIEAASQFPGHLGVDVGRERHGDVLDFTSVLRFDEMQHLQLWLESSARQWLVSQARPWLQDGDNTEIQLGKDFWFAPREADQAPARWKQVVVSFLVILPLSLLVPALWRPVFGVAPWLAGYLMSNLLITLSIVVLVVYLFMPLATRALNPWLSADTP</sequence>
<dbReference type="GO" id="GO:0004497">
    <property type="term" value="F:monooxygenase activity"/>
    <property type="evidence" value="ECO:0007669"/>
    <property type="project" value="UniProtKB-KW"/>
</dbReference>
<dbReference type="InterPro" id="IPR011008">
    <property type="entry name" value="Dimeric_a/b-barrel"/>
</dbReference>
<dbReference type="EMBL" id="LWCR01000045">
    <property type="protein sequence ID" value="OAN26140.1"/>
    <property type="molecule type" value="Genomic_DNA"/>
</dbReference>
<gene>
    <name evidence="2" type="ORF">A4V15_07020</name>
</gene>
<dbReference type="AlphaFoldDB" id="A0A178L994"/>
<dbReference type="SUPFAM" id="SSF54909">
    <property type="entry name" value="Dimeric alpha+beta barrel"/>
    <property type="match status" value="1"/>
</dbReference>
<feature type="transmembrane region" description="Helical" evidence="1">
    <location>
        <begin position="144"/>
        <end position="170"/>
    </location>
</feature>
<feature type="transmembrane region" description="Helical" evidence="1">
    <location>
        <begin position="120"/>
        <end position="138"/>
    </location>
</feature>
<dbReference type="PANTHER" id="PTHR40057:SF1">
    <property type="entry name" value="SLR1162 PROTEIN"/>
    <property type="match status" value="1"/>
</dbReference>
<name>A0A178L994_9PSED</name>
<evidence type="ECO:0000313" key="2">
    <source>
        <dbReference type="EMBL" id="OAN26140.1"/>
    </source>
</evidence>
<keyword evidence="1" id="KW-0472">Membrane</keyword>